<protein>
    <submittedName>
        <fullName evidence="3">Short-chain dehydrogenase/reductase SDR</fullName>
    </submittedName>
</protein>
<proteinExistence type="inferred from homology"/>
<dbReference type="AlphaFoldDB" id="A0A101HJY0"/>
<sequence length="133" mass="14421">TMIARRLLPSMIAQGGGTIAVTTSIAGRFGFPLRSAYASSKFALYGFFETLQAEYYDDKIRVVMVCPGRVKTAISLNALEANGSKHDRMDEGQQHGITADKAARKIAGAIKKQKPEVLVGGPELLCWWAVQSC</sequence>
<dbReference type="EMBL" id="LGGN01000103">
    <property type="protein sequence ID" value="KUK77865.1"/>
    <property type="molecule type" value="Genomic_DNA"/>
</dbReference>
<reference evidence="4" key="1">
    <citation type="journal article" date="2015" name="MBio">
        <title>Genome-Resolved Metagenomic Analysis Reveals Roles for Candidate Phyla and Other Microbial Community Members in Biogeochemical Transformations in Oil Reservoirs.</title>
        <authorList>
            <person name="Hu P."/>
            <person name="Tom L."/>
            <person name="Singh A."/>
            <person name="Thomas B.C."/>
            <person name="Baker B.J."/>
            <person name="Piceno Y.M."/>
            <person name="Andersen G.L."/>
            <person name="Banfield J.F."/>
        </authorList>
    </citation>
    <scope>NUCLEOTIDE SEQUENCE [LARGE SCALE GENOMIC DNA]</scope>
</reference>
<keyword evidence="2" id="KW-0560">Oxidoreductase</keyword>
<name>A0A101HJY0_9BACT</name>
<dbReference type="InterPro" id="IPR020904">
    <property type="entry name" value="Sc_DH/Rdtase_CS"/>
</dbReference>
<comment type="caution">
    <text evidence="3">The sequence shown here is derived from an EMBL/GenBank/DDBJ whole genome shotgun (WGS) entry which is preliminary data.</text>
</comment>
<organism evidence="3 4">
    <name type="scientific">Proteiniphilum acetatigenes</name>
    <dbReference type="NCBI Taxonomy" id="294710"/>
    <lineage>
        <taxon>Bacteria</taxon>
        <taxon>Pseudomonadati</taxon>
        <taxon>Bacteroidota</taxon>
        <taxon>Bacteroidia</taxon>
        <taxon>Bacteroidales</taxon>
        <taxon>Dysgonomonadaceae</taxon>
        <taxon>Proteiniphilum</taxon>
    </lineage>
</organism>
<dbReference type="PROSITE" id="PS00061">
    <property type="entry name" value="ADH_SHORT"/>
    <property type="match status" value="1"/>
</dbReference>
<feature type="non-terminal residue" evidence="3">
    <location>
        <position position="1"/>
    </location>
</feature>
<dbReference type="PANTHER" id="PTHR44196">
    <property type="entry name" value="DEHYDROGENASE/REDUCTASE SDR FAMILY MEMBER 7B"/>
    <property type="match status" value="1"/>
</dbReference>
<dbReference type="Pfam" id="PF00106">
    <property type="entry name" value="adh_short"/>
    <property type="match status" value="1"/>
</dbReference>
<accession>A0A101HJY0</accession>
<dbReference type="PRINTS" id="PR00081">
    <property type="entry name" value="GDHRDH"/>
</dbReference>
<comment type="similarity">
    <text evidence="1">Belongs to the short-chain dehydrogenases/reductases (SDR) family.</text>
</comment>
<evidence type="ECO:0000313" key="3">
    <source>
        <dbReference type="EMBL" id="KUK77865.1"/>
    </source>
</evidence>
<gene>
    <name evidence="3" type="ORF">XD92_0678</name>
</gene>
<evidence type="ECO:0000313" key="4">
    <source>
        <dbReference type="Proteomes" id="UP000053860"/>
    </source>
</evidence>
<evidence type="ECO:0000256" key="1">
    <source>
        <dbReference type="ARBA" id="ARBA00006484"/>
    </source>
</evidence>
<dbReference type="SUPFAM" id="SSF51735">
    <property type="entry name" value="NAD(P)-binding Rossmann-fold domains"/>
    <property type="match status" value="1"/>
</dbReference>
<dbReference type="GO" id="GO:0016020">
    <property type="term" value="C:membrane"/>
    <property type="evidence" value="ECO:0007669"/>
    <property type="project" value="TreeGrafter"/>
</dbReference>
<dbReference type="Gene3D" id="3.40.50.720">
    <property type="entry name" value="NAD(P)-binding Rossmann-like Domain"/>
    <property type="match status" value="1"/>
</dbReference>
<evidence type="ECO:0000256" key="2">
    <source>
        <dbReference type="ARBA" id="ARBA00023002"/>
    </source>
</evidence>
<dbReference type="Proteomes" id="UP000053860">
    <property type="component" value="Unassembled WGS sequence"/>
</dbReference>
<dbReference type="InterPro" id="IPR002347">
    <property type="entry name" value="SDR_fam"/>
</dbReference>
<dbReference type="STRING" id="1123008.GCA_000380985_00902"/>
<dbReference type="InterPro" id="IPR036291">
    <property type="entry name" value="NAD(P)-bd_dom_sf"/>
</dbReference>
<dbReference type="GO" id="GO:0016491">
    <property type="term" value="F:oxidoreductase activity"/>
    <property type="evidence" value="ECO:0007669"/>
    <property type="project" value="UniProtKB-KW"/>
</dbReference>
<dbReference type="PANTHER" id="PTHR44196:SF1">
    <property type="entry name" value="DEHYDROGENASE_REDUCTASE SDR FAMILY MEMBER 7B"/>
    <property type="match status" value="1"/>
</dbReference>